<accession>A0A167P9B8</accession>
<keyword evidence="3" id="KW-1185">Reference proteome</keyword>
<feature type="signal peptide" evidence="1">
    <location>
        <begin position="1"/>
        <end position="18"/>
    </location>
</feature>
<dbReference type="Proteomes" id="UP000077315">
    <property type="component" value="Unassembled WGS sequence"/>
</dbReference>
<evidence type="ECO:0000313" key="2">
    <source>
        <dbReference type="EMBL" id="OAD77511.1"/>
    </source>
</evidence>
<dbReference type="STRING" id="763407.A0A167P9B8"/>
<dbReference type="VEuPathDB" id="FungiDB:PHYBLDRAFT_60642"/>
<evidence type="ECO:0000256" key="1">
    <source>
        <dbReference type="SAM" id="SignalP"/>
    </source>
</evidence>
<dbReference type="AlphaFoldDB" id="A0A167P9B8"/>
<evidence type="ECO:0008006" key="4">
    <source>
        <dbReference type="Google" id="ProtNLM"/>
    </source>
</evidence>
<protein>
    <recommendedName>
        <fullName evidence="4">Secreted protein</fullName>
    </recommendedName>
</protein>
<dbReference type="EMBL" id="KV440974">
    <property type="protein sequence ID" value="OAD77511.1"/>
    <property type="molecule type" value="Genomic_DNA"/>
</dbReference>
<name>A0A167P9B8_PHYB8</name>
<keyword evidence="1" id="KW-0732">Signal</keyword>
<dbReference type="InParanoid" id="A0A167P9B8"/>
<dbReference type="RefSeq" id="XP_018295551.1">
    <property type="nucleotide sequence ID" value="XM_018440674.1"/>
</dbReference>
<reference evidence="3" key="1">
    <citation type="submission" date="2015-06" db="EMBL/GenBank/DDBJ databases">
        <title>Expansion of signal transduction pathways in fungi by whole-genome duplication.</title>
        <authorList>
            <consortium name="DOE Joint Genome Institute"/>
            <person name="Corrochano L.M."/>
            <person name="Kuo A."/>
            <person name="Marcet-Houben M."/>
            <person name="Polaino S."/>
            <person name="Salamov A."/>
            <person name="Villalobos J.M."/>
            <person name="Alvarez M.I."/>
            <person name="Avalos J."/>
            <person name="Benito E.P."/>
            <person name="Benoit I."/>
            <person name="Burger G."/>
            <person name="Camino L.P."/>
            <person name="Canovas D."/>
            <person name="Cerda-Olmedo E."/>
            <person name="Cheng J.-F."/>
            <person name="Dominguez A."/>
            <person name="Elias M."/>
            <person name="Eslava A.P."/>
            <person name="Glaser F."/>
            <person name="Grimwood J."/>
            <person name="Gutierrez G."/>
            <person name="Heitman J."/>
            <person name="Henrissat B."/>
            <person name="Iturriaga E.A."/>
            <person name="Lang B.F."/>
            <person name="Lavin J.L."/>
            <person name="Lee S."/>
            <person name="Li W."/>
            <person name="Lindquist E."/>
            <person name="Lopez-Garcia S."/>
            <person name="Luque E.M."/>
            <person name="Marcos A.T."/>
            <person name="Martin J."/>
            <person name="McCluskey K."/>
            <person name="Medina H.R."/>
            <person name="Miralles-Duran A."/>
            <person name="Miyazaki A."/>
            <person name="Munoz-Torres E."/>
            <person name="Oguiza J.A."/>
            <person name="Ohm R."/>
            <person name="Olmedo M."/>
            <person name="Orejas M."/>
            <person name="Ortiz-Castellanos L."/>
            <person name="Pisabarro A.G."/>
            <person name="Rodriguez-Romero J."/>
            <person name="Ruiz-Herrera J."/>
            <person name="Ruiz-Vazquez R."/>
            <person name="Sanz C."/>
            <person name="Schackwitz W."/>
            <person name="Schmutz J."/>
            <person name="Shahriari M."/>
            <person name="Shelest E."/>
            <person name="Silva-Franco F."/>
            <person name="Soanes D."/>
            <person name="Syed K."/>
            <person name="Tagua V.G."/>
            <person name="Talbot N.J."/>
            <person name="Thon M."/>
            <person name="De vries R.P."/>
            <person name="Wiebenga A."/>
            <person name="Yadav J.S."/>
            <person name="Braun E.L."/>
            <person name="Baker S."/>
            <person name="Garre V."/>
            <person name="Horwitz B."/>
            <person name="Torres-Martinez S."/>
            <person name="Idnurm A."/>
            <person name="Herrera-Estrella A."/>
            <person name="Gabaldon T."/>
            <person name="Grigoriev I.V."/>
        </authorList>
    </citation>
    <scope>NUCLEOTIDE SEQUENCE [LARGE SCALE GENOMIC DNA]</scope>
    <source>
        <strain evidence="3">NRRL 1555(-)</strain>
    </source>
</reference>
<organism evidence="2 3">
    <name type="scientific">Phycomyces blakesleeanus (strain ATCC 8743b / DSM 1359 / FGSC 10004 / NBRC 33097 / NRRL 1555)</name>
    <dbReference type="NCBI Taxonomy" id="763407"/>
    <lineage>
        <taxon>Eukaryota</taxon>
        <taxon>Fungi</taxon>
        <taxon>Fungi incertae sedis</taxon>
        <taxon>Mucoromycota</taxon>
        <taxon>Mucoromycotina</taxon>
        <taxon>Mucoromycetes</taxon>
        <taxon>Mucorales</taxon>
        <taxon>Phycomycetaceae</taxon>
        <taxon>Phycomyces</taxon>
    </lineage>
</organism>
<sequence length="195" mass="20056">MRIPVALIISAFIGATQAFVQSPNYQFNVSLPVSDNPYVAGQTLPLVYDVASNTTSDNLQLSVIVVSANNATNSVVALANANIGQGSSYKKTIGGADVYEHQENYAIPLNTTPGNYLVVYFDNISQTNATVAIVINAPPVSSSAAAPAASSAAGAKGASTGTSATTNSIFSAGTATFKWTPALIILCIAPHLLNF</sequence>
<dbReference type="OrthoDB" id="2266604at2759"/>
<gene>
    <name evidence="2" type="ORF">PHYBLDRAFT_60642</name>
</gene>
<proteinExistence type="predicted"/>
<evidence type="ECO:0000313" key="3">
    <source>
        <dbReference type="Proteomes" id="UP000077315"/>
    </source>
</evidence>
<dbReference type="GeneID" id="29001580"/>
<feature type="chain" id="PRO_5007891043" description="Secreted protein" evidence="1">
    <location>
        <begin position="19"/>
        <end position="195"/>
    </location>
</feature>